<evidence type="ECO:0000256" key="1">
    <source>
        <dbReference type="ARBA" id="ARBA00023002"/>
    </source>
</evidence>
<sequence>MLSLKQLAILAVAVAVLWRPIVMPAFIWAVTAPYDPTIGTILPVLTPAELAPFYKNKRALVVGGTRGTGFGTAQALVKAGAHVTLVGRRESTGQHAVTQLQQVAATPEQQIQFQQGDIGSVRSTLELIKTLQYKAEDTRYDLFIVSAGIFPDWKELRNEDGLEKSYGIAVVGRFLLYKHMHRFLKPQARVLNILASGMYVPWNIDKEMAIGKKLPTNLAKAMINFSTAHEVMLVGLDQRDDEETMMSTFTRVSTHPGVVETQLHAGQGWFLDTAMRLGEQIIATSVEDCGLMQASILASDQLPPGKLSYVDAFGMGRLRSAALQQQVEEHLDWLWYTLLRLEQSNGRTKNQSTE</sequence>
<reference evidence="2" key="1">
    <citation type="submission" date="2020-06" db="EMBL/GenBank/DDBJ databases">
        <authorList>
            <consortium name="Plant Systems Biology data submission"/>
        </authorList>
    </citation>
    <scope>NUCLEOTIDE SEQUENCE</scope>
    <source>
        <strain evidence="2">D6</strain>
    </source>
</reference>
<keyword evidence="3" id="KW-1185">Reference proteome</keyword>
<name>A0A9N8DMM4_9STRA</name>
<dbReference type="AlphaFoldDB" id="A0A9N8DMM4"/>
<dbReference type="PANTHER" id="PTHR47534:SF3">
    <property type="entry name" value="ALCOHOL DEHYDROGENASE-LIKE C-TERMINAL DOMAIN-CONTAINING PROTEIN"/>
    <property type="match status" value="1"/>
</dbReference>
<gene>
    <name evidence="2" type="ORF">SEMRO_164_G073500.1</name>
</gene>
<dbReference type="SUPFAM" id="SSF51735">
    <property type="entry name" value="NAD(P)-binding Rossmann-fold domains"/>
    <property type="match status" value="1"/>
</dbReference>
<dbReference type="Gene3D" id="3.40.50.720">
    <property type="entry name" value="NAD(P)-binding Rossmann-like Domain"/>
    <property type="match status" value="1"/>
</dbReference>
<organism evidence="2 3">
    <name type="scientific">Seminavis robusta</name>
    <dbReference type="NCBI Taxonomy" id="568900"/>
    <lineage>
        <taxon>Eukaryota</taxon>
        <taxon>Sar</taxon>
        <taxon>Stramenopiles</taxon>
        <taxon>Ochrophyta</taxon>
        <taxon>Bacillariophyta</taxon>
        <taxon>Bacillariophyceae</taxon>
        <taxon>Bacillariophycidae</taxon>
        <taxon>Naviculales</taxon>
        <taxon>Naviculaceae</taxon>
        <taxon>Seminavis</taxon>
    </lineage>
</organism>
<dbReference type="Pfam" id="PF00106">
    <property type="entry name" value="adh_short"/>
    <property type="match status" value="1"/>
</dbReference>
<evidence type="ECO:0000313" key="3">
    <source>
        <dbReference type="Proteomes" id="UP001153069"/>
    </source>
</evidence>
<dbReference type="InterPro" id="IPR036291">
    <property type="entry name" value="NAD(P)-bd_dom_sf"/>
</dbReference>
<accession>A0A9N8DMM4</accession>
<dbReference type="OrthoDB" id="47007at2759"/>
<dbReference type="GO" id="GO:0016491">
    <property type="term" value="F:oxidoreductase activity"/>
    <property type="evidence" value="ECO:0007669"/>
    <property type="project" value="UniProtKB-KW"/>
</dbReference>
<dbReference type="Proteomes" id="UP001153069">
    <property type="component" value="Unassembled WGS sequence"/>
</dbReference>
<comment type="caution">
    <text evidence="2">The sequence shown here is derived from an EMBL/GenBank/DDBJ whole genome shotgun (WGS) entry which is preliminary data.</text>
</comment>
<dbReference type="InterPro" id="IPR052228">
    <property type="entry name" value="Sec_Metab_Biosynth_Oxidored"/>
</dbReference>
<keyword evidence="1" id="KW-0560">Oxidoreductase</keyword>
<dbReference type="InterPro" id="IPR002347">
    <property type="entry name" value="SDR_fam"/>
</dbReference>
<evidence type="ECO:0000313" key="2">
    <source>
        <dbReference type="EMBL" id="CAB9503386.1"/>
    </source>
</evidence>
<proteinExistence type="predicted"/>
<dbReference type="EMBL" id="CAICTM010000163">
    <property type="protein sequence ID" value="CAB9503386.1"/>
    <property type="molecule type" value="Genomic_DNA"/>
</dbReference>
<dbReference type="PANTHER" id="PTHR47534">
    <property type="entry name" value="YALI0E05731P"/>
    <property type="match status" value="1"/>
</dbReference>
<protein>
    <submittedName>
        <fullName evidence="2">Dehydrogenase</fullName>
    </submittedName>
</protein>